<dbReference type="PROSITE" id="PS50109">
    <property type="entry name" value="HIS_KIN"/>
    <property type="match status" value="1"/>
</dbReference>
<evidence type="ECO:0000256" key="10">
    <source>
        <dbReference type="ARBA" id="ARBA00022989"/>
    </source>
</evidence>
<keyword evidence="11" id="KW-0902">Two-component regulatory system</keyword>
<evidence type="ECO:0000259" key="13">
    <source>
        <dbReference type="PROSITE" id="PS50109"/>
    </source>
</evidence>
<comment type="subcellular location">
    <subcellularLocation>
        <location evidence="2">Membrane</location>
        <topology evidence="2">Multi-pass membrane protein</topology>
    </subcellularLocation>
</comment>
<dbReference type="InterPro" id="IPR036097">
    <property type="entry name" value="HisK_dim/P_sf"/>
</dbReference>
<dbReference type="Pfam" id="PF00512">
    <property type="entry name" value="HisKA"/>
    <property type="match status" value="1"/>
</dbReference>
<evidence type="ECO:0000313" key="15">
    <source>
        <dbReference type="EMBL" id="MYZ46760.1"/>
    </source>
</evidence>
<dbReference type="SUPFAM" id="SSF55874">
    <property type="entry name" value="ATPase domain of HSP90 chaperone/DNA topoisomerase II/histidine kinase"/>
    <property type="match status" value="1"/>
</dbReference>
<gene>
    <name evidence="15" type="ORF">E4O86_03385</name>
</gene>
<dbReference type="Pfam" id="PF02518">
    <property type="entry name" value="HATPase_c"/>
    <property type="match status" value="1"/>
</dbReference>
<feature type="transmembrane region" description="Helical" evidence="12">
    <location>
        <begin position="12"/>
        <end position="34"/>
    </location>
</feature>
<dbReference type="InterPro" id="IPR003660">
    <property type="entry name" value="HAMP_dom"/>
</dbReference>
<dbReference type="RefSeq" id="WP_161139108.1">
    <property type="nucleotide sequence ID" value="NZ_SPKJ01000006.1"/>
</dbReference>
<comment type="catalytic activity">
    <reaction evidence="1">
        <text>ATP + protein L-histidine = ADP + protein N-phospho-L-histidine.</text>
        <dbReference type="EC" id="2.7.13.3"/>
    </reaction>
</comment>
<reference evidence="15" key="1">
    <citation type="submission" date="2019-03" db="EMBL/GenBank/DDBJ databases">
        <title>Afifella sp. nov., isolated from activated sludge.</title>
        <authorList>
            <person name="Li Q."/>
            <person name="Liu Y."/>
        </authorList>
    </citation>
    <scope>NUCLEOTIDE SEQUENCE</scope>
    <source>
        <strain evidence="15">L72</strain>
    </source>
</reference>
<dbReference type="Gene3D" id="1.10.287.130">
    <property type="match status" value="1"/>
</dbReference>
<evidence type="ECO:0000259" key="14">
    <source>
        <dbReference type="PROSITE" id="PS50885"/>
    </source>
</evidence>
<dbReference type="GO" id="GO:0005524">
    <property type="term" value="F:ATP binding"/>
    <property type="evidence" value="ECO:0007669"/>
    <property type="project" value="UniProtKB-KW"/>
</dbReference>
<dbReference type="CDD" id="cd00082">
    <property type="entry name" value="HisKA"/>
    <property type="match status" value="1"/>
</dbReference>
<dbReference type="InterPro" id="IPR003661">
    <property type="entry name" value="HisK_dim/P_dom"/>
</dbReference>
<dbReference type="PANTHER" id="PTHR45436:SF14">
    <property type="entry name" value="SENSOR PROTEIN QSEC"/>
    <property type="match status" value="1"/>
</dbReference>
<dbReference type="InterPro" id="IPR003594">
    <property type="entry name" value="HATPase_dom"/>
</dbReference>
<evidence type="ECO:0000256" key="6">
    <source>
        <dbReference type="ARBA" id="ARBA00022692"/>
    </source>
</evidence>
<evidence type="ECO:0000256" key="2">
    <source>
        <dbReference type="ARBA" id="ARBA00004141"/>
    </source>
</evidence>
<feature type="domain" description="Histidine kinase" evidence="13">
    <location>
        <begin position="234"/>
        <end position="443"/>
    </location>
</feature>
<keyword evidence="4" id="KW-0597">Phosphoprotein</keyword>
<accession>A0A964WSF6</accession>
<dbReference type="GO" id="GO:0005886">
    <property type="term" value="C:plasma membrane"/>
    <property type="evidence" value="ECO:0007669"/>
    <property type="project" value="TreeGrafter"/>
</dbReference>
<name>A0A964WSF6_9HYPH</name>
<evidence type="ECO:0000256" key="1">
    <source>
        <dbReference type="ARBA" id="ARBA00000085"/>
    </source>
</evidence>
<dbReference type="InterPro" id="IPR013727">
    <property type="entry name" value="2CSK_N"/>
</dbReference>
<dbReference type="AlphaFoldDB" id="A0A964WSF6"/>
<evidence type="ECO:0000256" key="12">
    <source>
        <dbReference type="SAM" id="Phobius"/>
    </source>
</evidence>
<dbReference type="SMART" id="SM00388">
    <property type="entry name" value="HisKA"/>
    <property type="match status" value="1"/>
</dbReference>
<keyword evidence="7" id="KW-0547">Nucleotide-binding</keyword>
<dbReference type="SMART" id="SM00387">
    <property type="entry name" value="HATPase_c"/>
    <property type="match status" value="1"/>
</dbReference>
<dbReference type="Proteomes" id="UP000773614">
    <property type="component" value="Unassembled WGS sequence"/>
</dbReference>
<dbReference type="InterPro" id="IPR005467">
    <property type="entry name" value="His_kinase_dom"/>
</dbReference>
<keyword evidence="9" id="KW-0067">ATP-binding</keyword>
<keyword evidence="12" id="KW-0472">Membrane</keyword>
<dbReference type="Gene3D" id="1.20.5.1040">
    <property type="entry name" value="Sensor protein qsec"/>
    <property type="match status" value="1"/>
</dbReference>
<dbReference type="GO" id="GO:0000155">
    <property type="term" value="F:phosphorelay sensor kinase activity"/>
    <property type="evidence" value="ECO:0007669"/>
    <property type="project" value="InterPro"/>
</dbReference>
<evidence type="ECO:0000256" key="4">
    <source>
        <dbReference type="ARBA" id="ARBA00022553"/>
    </source>
</evidence>
<evidence type="ECO:0000313" key="16">
    <source>
        <dbReference type="Proteomes" id="UP000773614"/>
    </source>
</evidence>
<dbReference type="EC" id="2.7.13.3" evidence="3"/>
<dbReference type="CDD" id="cd00075">
    <property type="entry name" value="HATPase"/>
    <property type="match status" value="1"/>
</dbReference>
<proteinExistence type="predicted"/>
<keyword evidence="5" id="KW-0808">Transferase</keyword>
<dbReference type="PROSITE" id="PS50885">
    <property type="entry name" value="HAMP"/>
    <property type="match status" value="1"/>
</dbReference>
<evidence type="ECO:0000256" key="7">
    <source>
        <dbReference type="ARBA" id="ARBA00022741"/>
    </source>
</evidence>
<dbReference type="InterPro" id="IPR036890">
    <property type="entry name" value="HATPase_C_sf"/>
</dbReference>
<evidence type="ECO:0000256" key="9">
    <source>
        <dbReference type="ARBA" id="ARBA00022840"/>
    </source>
</evidence>
<keyword evidence="6 12" id="KW-0812">Transmembrane</keyword>
<comment type="caution">
    <text evidence="15">The sequence shown here is derived from an EMBL/GenBank/DDBJ whole genome shotgun (WGS) entry which is preliminary data.</text>
</comment>
<dbReference type="OrthoDB" id="9809766at2"/>
<dbReference type="SUPFAM" id="SSF47384">
    <property type="entry name" value="Homodimeric domain of signal transducing histidine kinase"/>
    <property type="match status" value="1"/>
</dbReference>
<dbReference type="Pfam" id="PF08521">
    <property type="entry name" value="2CSK_N"/>
    <property type="match status" value="1"/>
</dbReference>
<dbReference type="PANTHER" id="PTHR45436">
    <property type="entry name" value="SENSOR HISTIDINE KINASE YKOH"/>
    <property type="match status" value="1"/>
</dbReference>
<keyword evidence="10 12" id="KW-1133">Transmembrane helix</keyword>
<keyword evidence="16" id="KW-1185">Reference proteome</keyword>
<feature type="transmembrane region" description="Helical" evidence="12">
    <location>
        <begin position="158"/>
        <end position="180"/>
    </location>
</feature>
<dbReference type="Gene3D" id="3.30.565.10">
    <property type="entry name" value="Histidine kinase-like ATPase, C-terminal domain"/>
    <property type="match status" value="1"/>
</dbReference>
<protein>
    <recommendedName>
        <fullName evidence="3">histidine kinase</fullName>
        <ecNumber evidence="3">2.7.13.3</ecNumber>
    </recommendedName>
</protein>
<evidence type="ECO:0000256" key="11">
    <source>
        <dbReference type="ARBA" id="ARBA00023012"/>
    </source>
</evidence>
<feature type="domain" description="HAMP" evidence="14">
    <location>
        <begin position="174"/>
        <end position="226"/>
    </location>
</feature>
<keyword evidence="8" id="KW-0418">Kinase</keyword>
<dbReference type="EMBL" id="SPKJ01000006">
    <property type="protein sequence ID" value="MYZ46760.1"/>
    <property type="molecule type" value="Genomic_DNA"/>
</dbReference>
<evidence type="ECO:0000256" key="3">
    <source>
        <dbReference type="ARBA" id="ARBA00012438"/>
    </source>
</evidence>
<dbReference type="InterPro" id="IPR050428">
    <property type="entry name" value="TCS_sensor_his_kinase"/>
</dbReference>
<sequence length="460" mass="49840">MRTPHSLQARLGLSIGILLTLLWIGAASMTAVILRHEMDEVFDSALQETAQRLLPLAVVDIVGREEDGVTQRLGTIREHDEFFTYVVRDADGRILLQSHAAAPKIFPTYDGPGFRQTATHRLYNDEALQGSVRITVAEPLEHRAAVAREIQMGLGLPILVVIPAAFIVIVFAVRASIAPLRRFRERLKARNERDLSPVPSDGLPSEIAPVATTLNALLDHLKAAFDAERSFAANAAHELRNPLAAAIAQAQRLQTETGDPAAKKRAADIEATLKRLTRRAERLMQLARAEGARLRLDRMSDLRDVMRIVVEDIKRNATVDRIALKLPDQPVVSDIDPDAVGILCRNLIENALRHGSATSPVEVTLATDGELIVANEGPIVPPETLSRLTDRFERAGAHSDGSGLGLTIVATIADRIGSPLVLRSPRSGQESGFEASVRIPTFGSRIFVGSGDVCDGCGSG</sequence>
<evidence type="ECO:0000256" key="5">
    <source>
        <dbReference type="ARBA" id="ARBA00022679"/>
    </source>
</evidence>
<evidence type="ECO:0000256" key="8">
    <source>
        <dbReference type="ARBA" id="ARBA00022777"/>
    </source>
</evidence>
<organism evidence="15 16">
    <name type="scientific">Propylenella binzhouense</name>
    <dbReference type="NCBI Taxonomy" id="2555902"/>
    <lineage>
        <taxon>Bacteria</taxon>
        <taxon>Pseudomonadati</taxon>
        <taxon>Pseudomonadota</taxon>
        <taxon>Alphaproteobacteria</taxon>
        <taxon>Hyphomicrobiales</taxon>
        <taxon>Propylenellaceae</taxon>
        <taxon>Propylenella</taxon>
    </lineage>
</organism>